<protein>
    <recommendedName>
        <fullName evidence="4">Secreted protein</fullName>
    </recommendedName>
</protein>
<feature type="signal peptide" evidence="1">
    <location>
        <begin position="1"/>
        <end position="20"/>
    </location>
</feature>
<dbReference type="RefSeq" id="WP_273657465.1">
    <property type="nucleotide sequence ID" value="NZ_CP063194.1"/>
</dbReference>
<accession>A0ABY7UKA8</accession>
<gene>
    <name evidence="2" type="ORF">CJEDD_07515</name>
</gene>
<evidence type="ECO:0000256" key="1">
    <source>
        <dbReference type="SAM" id="SignalP"/>
    </source>
</evidence>
<proteinExistence type="predicted"/>
<dbReference type="EMBL" id="CP063194">
    <property type="protein sequence ID" value="WCZ39096.1"/>
    <property type="molecule type" value="Genomic_DNA"/>
</dbReference>
<feature type="chain" id="PRO_5046055067" description="Secreted protein" evidence="1">
    <location>
        <begin position="21"/>
        <end position="262"/>
    </location>
</feature>
<evidence type="ECO:0008006" key="4">
    <source>
        <dbReference type="Google" id="ProtNLM"/>
    </source>
</evidence>
<name>A0ABY7UKA8_9CORY</name>
<dbReference type="Proteomes" id="UP001218071">
    <property type="component" value="Chromosome"/>
</dbReference>
<reference evidence="2 3" key="1">
    <citation type="submission" date="2020-10" db="EMBL/GenBank/DDBJ databases">
        <title>Complete genome sequence of Corynebacterium jeddahense DSM 45997, type strain of Corynebacterium jeddahense.</title>
        <authorList>
            <person name="Busche T."/>
            <person name="Kalinowski J."/>
            <person name="Ruckert C."/>
        </authorList>
    </citation>
    <scope>NUCLEOTIDE SEQUENCE [LARGE SCALE GENOMIC DNA]</scope>
    <source>
        <strain evidence="2 3">DSM 45997</strain>
    </source>
</reference>
<keyword evidence="3" id="KW-1185">Reference proteome</keyword>
<evidence type="ECO:0000313" key="2">
    <source>
        <dbReference type="EMBL" id="WCZ39096.1"/>
    </source>
</evidence>
<keyword evidence="1" id="KW-0732">Signal</keyword>
<evidence type="ECO:0000313" key="3">
    <source>
        <dbReference type="Proteomes" id="UP001218071"/>
    </source>
</evidence>
<organism evidence="2 3">
    <name type="scientific">Corynebacterium jeddahense</name>
    <dbReference type="NCBI Taxonomy" id="1414719"/>
    <lineage>
        <taxon>Bacteria</taxon>
        <taxon>Bacillati</taxon>
        <taxon>Actinomycetota</taxon>
        <taxon>Actinomycetes</taxon>
        <taxon>Mycobacteriales</taxon>
        <taxon>Corynebacteriaceae</taxon>
        <taxon>Corynebacterium</taxon>
    </lineage>
</organism>
<sequence length="262" mass="27293">MRSPLKATIAVATTATIASAAIAPVHAHAIEIAPPNAAVEQLNELANRRVAVGPLQATLGQIAGVIAASGVGIAAIALAVEAVKWRIDEESPKEGAGSWCGTLELEAELYQRVIAHPAQYAVVGGSSNFVPDGTYSYALVDATGDRKPELLLRQNGTEINPVTVFTVRDYTIVSMKTPLDDGASSGGGFRATVFGSVDGTGLYQLTRSAGEAMHTLRTLKLGNGNLEETARQEVPATGGLPQNVKPLKWCSSSDSSCLRNAN</sequence>